<name>A0A8S9S8K2_BRACR</name>
<gene>
    <name evidence="2" type="ORF">F2Q69_00030709</name>
</gene>
<sequence length="200" mass="22350">MRKPKGTCPAVPEATRKLNCYSHQILQAWNPPSTRTPVSLTDTRSPPSTEDTLLPLTDIFHSTSIDTSVRTSIDTEPQDMVATLILVRDEKGDLHDQEGYLRNAAGQRINAQGVAILDDRARCAATEHAAQRPSTLRSDRARCAATEHAAQRPSTLRSDRALVRAWSPRSDQLLRWLLCCNLVRVFLRFFVNVFSPQDSS</sequence>
<organism evidence="2 3">
    <name type="scientific">Brassica cretica</name>
    <name type="common">Mustard</name>
    <dbReference type="NCBI Taxonomy" id="69181"/>
    <lineage>
        <taxon>Eukaryota</taxon>
        <taxon>Viridiplantae</taxon>
        <taxon>Streptophyta</taxon>
        <taxon>Embryophyta</taxon>
        <taxon>Tracheophyta</taxon>
        <taxon>Spermatophyta</taxon>
        <taxon>Magnoliopsida</taxon>
        <taxon>eudicotyledons</taxon>
        <taxon>Gunneridae</taxon>
        <taxon>Pentapetalae</taxon>
        <taxon>rosids</taxon>
        <taxon>malvids</taxon>
        <taxon>Brassicales</taxon>
        <taxon>Brassicaceae</taxon>
        <taxon>Brassiceae</taxon>
        <taxon>Brassica</taxon>
    </lineage>
</organism>
<proteinExistence type="predicted"/>
<comment type="caution">
    <text evidence="2">The sequence shown here is derived from an EMBL/GenBank/DDBJ whole genome shotgun (WGS) entry which is preliminary data.</text>
</comment>
<dbReference type="Proteomes" id="UP000712600">
    <property type="component" value="Unassembled WGS sequence"/>
</dbReference>
<protein>
    <submittedName>
        <fullName evidence="2">Uncharacterized protein</fullName>
    </submittedName>
</protein>
<evidence type="ECO:0000256" key="1">
    <source>
        <dbReference type="SAM" id="MobiDB-lite"/>
    </source>
</evidence>
<feature type="region of interest" description="Disordered" evidence="1">
    <location>
        <begin position="31"/>
        <end position="51"/>
    </location>
</feature>
<evidence type="ECO:0000313" key="3">
    <source>
        <dbReference type="Proteomes" id="UP000712600"/>
    </source>
</evidence>
<evidence type="ECO:0000313" key="2">
    <source>
        <dbReference type="EMBL" id="KAF3589113.1"/>
    </source>
</evidence>
<accession>A0A8S9S8K2</accession>
<reference evidence="2" key="1">
    <citation type="submission" date="2019-12" db="EMBL/GenBank/DDBJ databases">
        <title>Genome sequencing and annotation of Brassica cretica.</title>
        <authorList>
            <person name="Studholme D.J."/>
            <person name="Sarris P."/>
        </authorList>
    </citation>
    <scope>NUCLEOTIDE SEQUENCE</scope>
    <source>
        <strain evidence="2">PFS-109/04</strain>
        <tissue evidence="2">Leaf</tissue>
    </source>
</reference>
<dbReference type="AlphaFoldDB" id="A0A8S9S8K2"/>
<dbReference type="EMBL" id="QGKX02000088">
    <property type="protein sequence ID" value="KAF3589113.1"/>
    <property type="molecule type" value="Genomic_DNA"/>
</dbReference>